<dbReference type="PANTHER" id="PTHR20898:SF0">
    <property type="entry name" value="DAEDALUS ON 3-RELATED"/>
    <property type="match status" value="1"/>
</dbReference>
<name>A0A9I3GJ71_9DIPT</name>
<dbReference type="InterPro" id="IPR010512">
    <property type="entry name" value="DUF1091"/>
</dbReference>
<reference evidence="2" key="1">
    <citation type="submission" date="2014-01" db="EMBL/GenBank/DDBJ databases">
        <title>The Genome Sequence of Anopheles farauti FAR1 (V2).</title>
        <authorList>
            <consortium name="The Broad Institute Genomics Platform"/>
            <person name="Neafsey D.E."/>
            <person name="Besansky N."/>
            <person name="Howell P."/>
            <person name="Walton C."/>
            <person name="Young S.K."/>
            <person name="Zeng Q."/>
            <person name="Gargeya S."/>
            <person name="Fitzgerald M."/>
            <person name="Haas B."/>
            <person name="Abouelleil A."/>
            <person name="Allen A.W."/>
            <person name="Alvarado L."/>
            <person name="Arachchi H.M."/>
            <person name="Berlin A.M."/>
            <person name="Chapman S.B."/>
            <person name="Gainer-Dewar J."/>
            <person name="Goldberg J."/>
            <person name="Griggs A."/>
            <person name="Gujja S."/>
            <person name="Hansen M."/>
            <person name="Howarth C."/>
            <person name="Imamovic A."/>
            <person name="Ireland A."/>
            <person name="Larimer J."/>
            <person name="McCowan C."/>
            <person name="Murphy C."/>
            <person name="Pearson M."/>
            <person name="Poon T.W."/>
            <person name="Priest M."/>
            <person name="Roberts A."/>
            <person name="Saif S."/>
            <person name="Shea T."/>
            <person name="Sisk P."/>
            <person name="Sykes S."/>
            <person name="Wortman J."/>
            <person name="Nusbaum C."/>
            <person name="Birren B."/>
        </authorList>
    </citation>
    <scope>NUCLEOTIDE SEQUENCE [LARGE SCALE GENOMIC DNA]</scope>
    <source>
        <strain evidence="2">FAR1</strain>
    </source>
</reference>
<keyword evidence="2" id="KW-1185">Reference proteome</keyword>
<dbReference type="AlphaFoldDB" id="A0A9I3GJ71"/>
<sequence length="168" mass="19619">MKNFECINHSNKYINLIRCHLESPRNSPQMMQIVVNITQPVSKIFVTTDIYLKHSQRLTFVYGTTFEYCEFISRNETRPNNPVAALVYNYAKHNFPQVLKPCPVFGIVNITNLCMDENMIPPFVTPGGYYANQRYHDKRNETILQYEAEFYVAVPSLFNKTMTLLNFS</sequence>
<evidence type="ECO:0000313" key="1">
    <source>
        <dbReference type="EnsemblMetazoa" id="AFAF021907-PA"/>
    </source>
</evidence>
<protein>
    <submittedName>
        <fullName evidence="1">Uncharacterized protein</fullName>
    </submittedName>
</protein>
<organism evidence="1 2">
    <name type="scientific">Anopheles farauti</name>
    <dbReference type="NCBI Taxonomy" id="69004"/>
    <lineage>
        <taxon>Eukaryota</taxon>
        <taxon>Metazoa</taxon>
        <taxon>Ecdysozoa</taxon>
        <taxon>Arthropoda</taxon>
        <taxon>Hexapoda</taxon>
        <taxon>Insecta</taxon>
        <taxon>Pterygota</taxon>
        <taxon>Neoptera</taxon>
        <taxon>Endopterygota</taxon>
        <taxon>Diptera</taxon>
        <taxon>Nematocera</taxon>
        <taxon>Culicoidea</taxon>
        <taxon>Culicidae</taxon>
        <taxon>Anophelinae</taxon>
        <taxon>Anopheles</taxon>
    </lineage>
</organism>
<accession>A0A9I3GJ71</accession>
<dbReference type="EnsemblMetazoa" id="AFAF021907-RA">
    <property type="protein sequence ID" value="AFAF021907-PA"/>
    <property type="gene ID" value="AFAF021907"/>
</dbReference>
<dbReference type="EMBL" id="AXCN02001558">
    <property type="status" value="NOT_ANNOTATED_CDS"/>
    <property type="molecule type" value="Genomic_DNA"/>
</dbReference>
<dbReference type="Pfam" id="PF06477">
    <property type="entry name" value="DUF1091"/>
    <property type="match status" value="1"/>
</dbReference>
<proteinExistence type="predicted"/>
<dbReference type="Proteomes" id="UP000075886">
    <property type="component" value="Unassembled WGS sequence"/>
</dbReference>
<dbReference type="PANTHER" id="PTHR20898">
    <property type="entry name" value="DAEDALUS ON 3-RELATED-RELATED"/>
    <property type="match status" value="1"/>
</dbReference>
<reference evidence="1" key="2">
    <citation type="submission" date="2023-03" db="UniProtKB">
        <authorList>
            <consortium name="EnsemblMetazoa"/>
        </authorList>
    </citation>
    <scope>IDENTIFICATION</scope>
    <source>
        <strain evidence="1">FAR1</strain>
    </source>
</reference>
<evidence type="ECO:0000313" key="2">
    <source>
        <dbReference type="Proteomes" id="UP000075886"/>
    </source>
</evidence>